<protein>
    <recommendedName>
        <fullName evidence="4">Extracellular membrane protein CFEM domain-containing protein</fullName>
    </recommendedName>
</protein>
<feature type="signal peptide" evidence="1">
    <location>
        <begin position="1"/>
        <end position="18"/>
    </location>
</feature>
<name>A0A507FN06_9FUNG</name>
<sequence>MLSARILSLCLATVTVIAQSASLDAPVAPLQSVADVASNMAEVSVISSAAPPRPIQTVSQPPVATSSPSADLNIESLILSLTPCATGCLTQLPALMEQLNIDSSSSLSDEAVALCQKNRNLISTCSVSCNSTVLSTIAATCATVGGLGGAGAGSSPIPTVRSAPAFSDAVSNLGLVPLLLGVVGMLVL</sequence>
<evidence type="ECO:0008006" key="4">
    <source>
        <dbReference type="Google" id="ProtNLM"/>
    </source>
</evidence>
<feature type="chain" id="PRO_5021190177" description="Extracellular membrane protein CFEM domain-containing protein" evidence="1">
    <location>
        <begin position="19"/>
        <end position="188"/>
    </location>
</feature>
<keyword evidence="3" id="KW-1185">Reference proteome</keyword>
<reference evidence="2 3" key="1">
    <citation type="journal article" date="2019" name="Sci. Rep.">
        <title>Comparative genomics of chytrid fungi reveal insights into the obligate biotrophic and pathogenic lifestyle of Synchytrium endobioticum.</title>
        <authorList>
            <person name="van de Vossenberg B.T.L.H."/>
            <person name="Warris S."/>
            <person name="Nguyen H.D.T."/>
            <person name="van Gent-Pelzer M.P.E."/>
            <person name="Joly D.L."/>
            <person name="van de Geest H.C."/>
            <person name="Bonants P.J.M."/>
            <person name="Smith D.S."/>
            <person name="Levesque C.A."/>
            <person name="van der Lee T.A.J."/>
        </authorList>
    </citation>
    <scope>NUCLEOTIDE SEQUENCE [LARGE SCALE GENOMIC DNA]</scope>
    <source>
        <strain evidence="2 3">CBS 675.73</strain>
    </source>
</reference>
<keyword evidence="1" id="KW-0732">Signal</keyword>
<dbReference type="OrthoDB" id="2136776at2759"/>
<dbReference type="EMBL" id="QEAP01000017">
    <property type="protein sequence ID" value="TPX77623.1"/>
    <property type="molecule type" value="Genomic_DNA"/>
</dbReference>
<comment type="caution">
    <text evidence="2">The sequence shown here is derived from an EMBL/GenBank/DDBJ whole genome shotgun (WGS) entry which is preliminary data.</text>
</comment>
<proteinExistence type="predicted"/>
<evidence type="ECO:0000256" key="1">
    <source>
        <dbReference type="SAM" id="SignalP"/>
    </source>
</evidence>
<dbReference type="Proteomes" id="UP000320333">
    <property type="component" value="Unassembled WGS sequence"/>
</dbReference>
<accession>A0A507FN06</accession>
<gene>
    <name evidence="2" type="ORF">CcCBS67573_g01136</name>
</gene>
<evidence type="ECO:0000313" key="2">
    <source>
        <dbReference type="EMBL" id="TPX77623.1"/>
    </source>
</evidence>
<dbReference type="AlphaFoldDB" id="A0A507FN06"/>
<organism evidence="2 3">
    <name type="scientific">Chytriomyces confervae</name>
    <dbReference type="NCBI Taxonomy" id="246404"/>
    <lineage>
        <taxon>Eukaryota</taxon>
        <taxon>Fungi</taxon>
        <taxon>Fungi incertae sedis</taxon>
        <taxon>Chytridiomycota</taxon>
        <taxon>Chytridiomycota incertae sedis</taxon>
        <taxon>Chytridiomycetes</taxon>
        <taxon>Chytridiales</taxon>
        <taxon>Chytriomycetaceae</taxon>
        <taxon>Chytriomyces</taxon>
    </lineage>
</organism>
<evidence type="ECO:0000313" key="3">
    <source>
        <dbReference type="Proteomes" id="UP000320333"/>
    </source>
</evidence>